<evidence type="ECO:0008006" key="3">
    <source>
        <dbReference type="Google" id="ProtNLM"/>
    </source>
</evidence>
<gene>
    <name evidence="1" type="ORF">GGQ98_002660</name>
</gene>
<proteinExistence type="predicted"/>
<evidence type="ECO:0000313" key="1">
    <source>
        <dbReference type="EMBL" id="MBB4633031.1"/>
    </source>
</evidence>
<dbReference type="InterPro" id="IPR032710">
    <property type="entry name" value="NTF2-like_dom_sf"/>
</dbReference>
<dbReference type="RefSeq" id="WP_184070263.1">
    <property type="nucleotide sequence ID" value="NZ_JACHNZ010000032.1"/>
</dbReference>
<dbReference type="Proteomes" id="UP000566324">
    <property type="component" value="Unassembled WGS sequence"/>
</dbReference>
<organism evidence="1 2">
    <name type="scientific">Sphingosinicella soli</name>
    <dbReference type="NCBI Taxonomy" id="333708"/>
    <lineage>
        <taxon>Bacteria</taxon>
        <taxon>Pseudomonadati</taxon>
        <taxon>Pseudomonadota</taxon>
        <taxon>Alphaproteobacteria</taxon>
        <taxon>Sphingomonadales</taxon>
        <taxon>Sphingosinicellaceae</taxon>
        <taxon>Sphingosinicella</taxon>
    </lineage>
</organism>
<dbReference type="EMBL" id="JACHNZ010000032">
    <property type="protein sequence ID" value="MBB4633031.1"/>
    <property type="molecule type" value="Genomic_DNA"/>
</dbReference>
<reference evidence="1 2" key="1">
    <citation type="submission" date="2020-08" db="EMBL/GenBank/DDBJ databases">
        <title>Genomic Encyclopedia of Type Strains, Phase IV (KMG-IV): sequencing the most valuable type-strain genomes for metagenomic binning, comparative biology and taxonomic classification.</title>
        <authorList>
            <person name="Goeker M."/>
        </authorList>
    </citation>
    <scope>NUCLEOTIDE SEQUENCE [LARGE SCALE GENOMIC DNA]</scope>
    <source>
        <strain evidence="1 2">DSM 17328</strain>
    </source>
</reference>
<sequence length="146" mass="15615">MSGDITNTDLDEILALCPRLYDAVGWNAEKAPDWDTFRACCHPDATLAALSSGAASPIAVEAFVAAMDAQRQSGALADFSEIEIARHVEAFGNVAGVRSSFIAKMNGETRKGVTFAHIVRHEGRWVILGAIWDNEADGKTLPASLI</sequence>
<dbReference type="AlphaFoldDB" id="A0A7W7B310"/>
<dbReference type="Gene3D" id="3.10.450.50">
    <property type="match status" value="1"/>
</dbReference>
<dbReference type="SUPFAM" id="SSF54427">
    <property type="entry name" value="NTF2-like"/>
    <property type="match status" value="1"/>
</dbReference>
<accession>A0A7W7B310</accession>
<name>A0A7W7B310_9SPHN</name>
<evidence type="ECO:0000313" key="2">
    <source>
        <dbReference type="Proteomes" id="UP000566324"/>
    </source>
</evidence>
<comment type="caution">
    <text evidence="1">The sequence shown here is derived from an EMBL/GenBank/DDBJ whole genome shotgun (WGS) entry which is preliminary data.</text>
</comment>
<protein>
    <recommendedName>
        <fullName evidence="3">DUF4440 domain-containing protein</fullName>
    </recommendedName>
</protein>
<keyword evidence="2" id="KW-1185">Reference proteome</keyword>